<gene>
    <name evidence="1" type="ORF">CVO76_12085</name>
</gene>
<name>A0A2L0UGB0_9MICC</name>
<evidence type="ECO:0000313" key="2">
    <source>
        <dbReference type="Proteomes" id="UP000239187"/>
    </source>
</evidence>
<sequence>MATRIEIHGAANGRLSSRTLFQIIRARVVSPKHHCFWHASFVVPAAGSRVTDSTSEVYPAVQDQLSPGTTMVSPAR</sequence>
<evidence type="ECO:0000313" key="1">
    <source>
        <dbReference type="EMBL" id="AUZ88291.1"/>
    </source>
</evidence>
<dbReference type="AlphaFoldDB" id="A0A2L0UGB0"/>
<organism evidence="1 2">
    <name type="scientific">Arthrobacter agilis</name>
    <dbReference type="NCBI Taxonomy" id="37921"/>
    <lineage>
        <taxon>Bacteria</taxon>
        <taxon>Bacillati</taxon>
        <taxon>Actinomycetota</taxon>
        <taxon>Actinomycetes</taxon>
        <taxon>Micrococcales</taxon>
        <taxon>Micrococcaceae</taxon>
        <taxon>Arthrobacter</taxon>
    </lineage>
</organism>
<accession>A0A2L0UGB0</accession>
<proteinExistence type="predicted"/>
<reference evidence="1 2" key="1">
    <citation type="submission" date="2017-11" db="EMBL/GenBank/DDBJ databases">
        <title>Draft genome of Arthrobacter agilis strain UMCV2, a plant growth-promoting rhizobacterium and biocontrol capacity of phytopathogenic fungi.</title>
        <authorList>
            <person name="Martinez-Camara R."/>
            <person name="Santoyo G."/>
            <person name="Moreno-Hagelsieb G."/>
            <person name="Valencia-Cantero E."/>
        </authorList>
    </citation>
    <scope>NUCLEOTIDE SEQUENCE [LARGE SCALE GENOMIC DNA]</scope>
    <source>
        <strain evidence="1 2">UMCV2</strain>
    </source>
</reference>
<protein>
    <submittedName>
        <fullName evidence="1">Uncharacterized protein</fullName>
    </submittedName>
</protein>
<dbReference type="Proteomes" id="UP000239187">
    <property type="component" value="Chromosome"/>
</dbReference>
<dbReference type="EMBL" id="CP024915">
    <property type="protein sequence ID" value="AUZ88291.1"/>
    <property type="molecule type" value="Genomic_DNA"/>
</dbReference>